<dbReference type="InterPro" id="IPR019533">
    <property type="entry name" value="Peptidase_S26"/>
</dbReference>
<dbReference type="SUPFAM" id="SSF51306">
    <property type="entry name" value="LexA/Signal peptidase"/>
    <property type="match status" value="1"/>
</dbReference>
<accession>A0A8G2FB05</accession>
<evidence type="ECO:0000256" key="1">
    <source>
        <dbReference type="ARBA" id="ARBA00004418"/>
    </source>
</evidence>
<keyword evidence="4" id="KW-0732">Signal</keyword>
<keyword evidence="5" id="KW-0574">Periplasm</keyword>
<feature type="domain" description="Peptidase S26" evidence="8">
    <location>
        <begin position="4"/>
        <end position="157"/>
    </location>
</feature>
<dbReference type="InterPro" id="IPR014139">
    <property type="entry name" value="Peptidase_S26C_TraF"/>
</dbReference>
<evidence type="ECO:0000256" key="5">
    <source>
        <dbReference type="ARBA" id="ARBA00022764"/>
    </source>
</evidence>
<dbReference type="InterPro" id="IPR000223">
    <property type="entry name" value="Pept_S26A_signal_pept_1"/>
</dbReference>
<dbReference type="Pfam" id="PF10502">
    <property type="entry name" value="Peptidase_S26"/>
    <property type="match status" value="1"/>
</dbReference>
<dbReference type="GO" id="GO:0042597">
    <property type="term" value="C:periplasmic space"/>
    <property type="evidence" value="ECO:0007669"/>
    <property type="project" value="UniProtKB-SubCell"/>
</dbReference>
<dbReference type="EMBL" id="FQZR01000003">
    <property type="protein sequence ID" value="SHJ06160.1"/>
    <property type="molecule type" value="Genomic_DNA"/>
</dbReference>
<evidence type="ECO:0000256" key="7">
    <source>
        <dbReference type="ARBA" id="ARBA00029906"/>
    </source>
</evidence>
<keyword evidence="6" id="KW-0184">Conjugation</keyword>
<dbReference type="NCBIfam" id="TIGR02771">
    <property type="entry name" value="TraF_Ti"/>
    <property type="match status" value="1"/>
</dbReference>
<comment type="subcellular location">
    <subcellularLocation>
        <location evidence="1">Periplasm</location>
    </subcellularLocation>
</comment>
<organism evidence="9 10">
    <name type="scientific">Halodesulfovibrio aestuarii</name>
    <dbReference type="NCBI Taxonomy" id="126333"/>
    <lineage>
        <taxon>Bacteria</taxon>
        <taxon>Pseudomonadati</taxon>
        <taxon>Thermodesulfobacteriota</taxon>
        <taxon>Desulfovibrionia</taxon>
        <taxon>Desulfovibrionales</taxon>
        <taxon>Desulfovibrionaceae</taxon>
        <taxon>Halodesulfovibrio</taxon>
    </lineage>
</organism>
<name>A0A8G2FB05_9BACT</name>
<evidence type="ECO:0000259" key="8">
    <source>
        <dbReference type="Pfam" id="PF10502"/>
    </source>
</evidence>
<dbReference type="RefSeq" id="WP_020000518.1">
    <property type="nucleotide sequence ID" value="NZ_CP192219.1"/>
</dbReference>
<comment type="similarity">
    <text evidence="2">Belongs to the peptidase S26C family.</text>
</comment>
<dbReference type="Gene3D" id="2.10.109.10">
    <property type="entry name" value="Umud Fragment, subunit A"/>
    <property type="match status" value="1"/>
</dbReference>
<evidence type="ECO:0000256" key="6">
    <source>
        <dbReference type="ARBA" id="ARBA00022971"/>
    </source>
</evidence>
<evidence type="ECO:0000256" key="2">
    <source>
        <dbReference type="ARBA" id="ARBA00005849"/>
    </source>
</evidence>
<dbReference type="AlphaFoldDB" id="A0A8G2FB05"/>
<evidence type="ECO:0000313" key="9">
    <source>
        <dbReference type="EMBL" id="SHJ06160.1"/>
    </source>
</evidence>
<reference evidence="9 10" key="1">
    <citation type="submission" date="2016-11" db="EMBL/GenBank/DDBJ databases">
        <authorList>
            <person name="Varghese N."/>
            <person name="Submissions S."/>
        </authorList>
    </citation>
    <scope>NUCLEOTIDE SEQUENCE [LARGE SCALE GENOMIC DNA]</scope>
    <source>
        <strain evidence="9 10">DSM 17919</strain>
    </source>
</reference>
<evidence type="ECO:0000256" key="3">
    <source>
        <dbReference type="ARBA" id="ARBA00019232"/>
    </source>
</evidence>
<evidence type="ECO:0000313" key="10">
    <source>
        <dbReference type="Proteomes" id="UP000184001"/>
    </source>
</evidence>
<dbReference type="GO" id="GO:0016020">
    <property type="term" value="C:membrane"/>
    <property type="evidence" value="ECO:0007669"/>
    <property type="project" value="InterPro"/>
</dbReference>
<gene>
    <name evidence="9" type="ORF">SAMN05660830_01520</name>
</gene>
<proteinExistence type="inferred from homology"/>
<comment type="caution">
    <text evidence="9">The sequence shown here is derived from an EMBL/GenBank/DDBJ whole genome shotgun (WGS) entry which is preliminary data.</text>
</comment>
<evidence type="ECO:0000256" key="4">
    <source>
        <dbReference type="ARBA" id="ARBA00022729"/>
    </source>
</evidence>
<sequence length="170" mass="18671">MLKLAIIFCNILAVLITAHCAGYRLNLTRSEPLGLYKIVSEAPSRGDLASFCFSPENEYKDLTADRNYLGTSLLCPSGQKPLLKEVVGVAGDSITVKFSSIKVNDTIFILTSRTHDSNGRKLPHELRSGTIPSGKALLLSTHHKNSFDSRYFGLVDALALRKVIPVFTFN</sequence>
<dbReference type="PRINTS" id="PR00727">
    <property type="entry name" value="LEADERPTASE"/>
</dbReference>
<protein>
    <recommendedName>
        <fullName evidence="3">Signal peptidase I</fullName>
    </recommendedName>
    <alternativeName>
        <fullName evidence="7">Leader peptidase I</fullName>
    </alternativeName>
</protein>
<dbReference type="GO" id="GO:0004252">
    <property type="term" value="F:serine-type endopeptidase activity"/>
    <property type="evidence" value="ECO:0007669"/>
    <property type="project" value="InterPro"/>
</dbReference>
<dbReference type="InterPro" id="IPR036286">
    <property type="entry name" value="LexA/Signal_pep-like_sf"/>
</dbReference>
<dbReference type="GO" id="GO:0006465">
    <property type="term" value="P:signal peptide processing"/>
    <property type="evidence" value="ECO:0007669"/>
    <property type="project" value="InterPro"/>
</dbReference>
<dbReference type="Proteomes" id="UP000184001">
    <property type="component" value="Unassembled WGS sequence"/>
</dbReference>